<name>A0A6G1H091_9PEZI</name>
<reference evidence="2" key="1">
    <citation type="journal article" date="2020" name="Stud. Mycol.">
        <title>101 Dothideomycetes genomes: a test case for predicting lifestyles and emergence of pathogens.</title>
        <authorList>
            <person name="Haridas S."/>
            <person name="Albert R."/>
            <person name="Binder M."/>
            <person name="Bloem J."/>
            <person name="Labutti K."/>
            <person name="Salamov A."/>
            <person name="Andreopoulos B."/>
            <person name="Baker S."/>
            <person name="Barry K."/>
            <person name="Bills G."/>
            <person name="Bluhm B."/>
            <person name="Cannon C."/>
            <person name="Castanera R."/>
            <person name="Culley D."/>
            <person name="Daum C."/>
            <person name="Ezra D."/>
            <person name="Gonzalez J."/>
            <person name="Henrissat B."/>
            <person name="Kuo A."/>
            <person name="Liang C."/>
            <person name="Lipzen A."/>
            <person name="Lutzoni F."/>
            <person name="Magnuson J."/>
            <person name="Mondo S."/>
            <person name="Nolan M."/>
            <person name="Ohm R."/>
            <person name="Pangilinan J."/>
            <person name="Park H.-J."/>
            <person name="Ramirez L."/>
            <person name="Alfaro M."/>
            <person name="Sun H."/>
            <person name="Tritt A."/>
            <person name="Yoshinaga Y."/>
            <person name="Zwiers L.-H."/>
            <person name="Turgeon B."/>
            <person name="Goodwin S."/>
            <person name="Spatafora J."/>
            <person name="Crous P."/>
            <person name="Grigoriev I."/>
        </authorList>
    </citation>
    <scope>NUCLEOTIDE SEQUENCE</scope>
    <source>
        <strain evidence="2">CBS 113979</strain>
    </source>
</reference>
<proteinExistence type="predicted"/>
<dbReference type="Gene3D" id="3.30.710.10">
    <property type="entry name" value="Potassium Channel Kv1.1, Chain A"/>
    <property type="match status" value="1"/>
</dbReference>
<dbReference type="EMBL" id="ML977156">
    <property type="protein sequence ID" value="KAF1986621.1"/>
    <property type="molecule type" value="Genomic_DNA"/>
</dbReference>
<organism evidence="2 3">
    <name type="scientific">Aulographum hederae CBS 113979</name>
    <dbReference type="NCBI Taxonomy" id="1176131"/>
    <lineage>
        <taxon>Eukaryota</taxon>
        <taxon>Fungi</taxon>
        <taxon>Dikarya</taxon>
        <taxon>Ascomycota</taxon>
        <taxon>Pezizomycotina</taxon>
        <taxon>Dothideomycetes</taxon>
        <taxon>Pleosporomycetidae</taxon>
        <taxon>Aulographales</taxon>
        <taxon>Aulographaceae</taxon>
    </lineage>
</organism>
<evidence type="ECO:0000259" key="1">
    <source>
        <dbReference type="PROSITE" id="PS50097"/>
    </source>
</evidence>
<dbReference type="PROSITE" id="PS50097">
    <property type="entry name" value="BTB"/>
    <property type="match status" value="1"/>
</dbReference>
<sequence length="247" mass="28282">MAEIPSESPQQVQVEEPRPDFFNMSFDMVTVKLDSGLEVPIYTDLLTYHSRYFKNMFRGGFLEASSRKTSLAHTSDNTFRAFLNWMQTGVVIQEKDQEADDAAQYRGNLVALGILADTIDCRRLRNDVVTAAVLSYAKHSKNPCASFLKKAIDNLPESSGLLLFLLHRAAVKRSFCSSNKNDVSYEKLPPKYLIRLWKIAKLRLDWITNDPMAALPWAENLCQYHEHETDDEKAACRNPLPLEHRKR</sequence>
<dbReference type="SUPFAM" id="SSF54695">
    <property type="entry name" value="POZ domain"/>
    <property type="match status" value="1"/>
</dbReference>
<keyword evidence="3" id="KW-1185">Reference proteome</keyword>
<dbReference type="InterPro" id="IPR011333">
    <property type="entry name" value="SKP1/BTB/POZ_sf"/>
</dbReference>
<evidence type="ECO:0000313" key="3">
    <source>
        <dbReference type="Proteomes" id="UP000800041"/>
    </source>
</evidence>
<feature type="domain" description="BTB" evidence="1">
    <location>
        <begin position="27"/>
        <end position="95"/>
    </location>
</feature>
<evidence type="ECO:0000313" key="2">
    <source>
        <dbReference type="EMBL" id="KAF1986621.1"/>
    </source>
</evidence>
<dbReference type="Pfam" id="PF00651">
    <property type="entry name" value="BTB"/>
    <property type="match status" value="1"/>
</dbReference>
<gene>
    <name evidence="2" type="ORF">K402DRAFT_463534</name>
</gene>
<dbReference type="OrthoDB" id="194443at2759"/>
<dbReference type="InterPro" id="IPR000210">
    <property type="entry name" value="BTB/POZ_dom"/>
</dbReference>
<dbReference type="AlphaFoldDB" id="A0A6G1H091"/>
<protein>
    <recommendedName>
        <fullName evidence="1">BTB domain-containing protein</fullName>
    </recommendedName>
</protein>
<dbReference type="Proteomes" id="UP000800041">
    <property type="component" value="Unassembled WGS sequence"/>
</dbReference>
<accession>A0A6G1H091</accession>